<feature type="region of interest" description="Disordered" evidence="1">
    <location>
        <begin position="158"/>
        <end position="199"/>
    </location>
</feature>
<protein>
    <recommendedName>
        <fullName evidence="4">DUF177 domain-containing protein</fullName>
    </recommendedName>
</protein>
<organism evidence="2 3">
    <name type="scientific">Roseospira visakhapatnamensis</name>
    <dbReference type="NCBI Taxonomy" id="390880"/>
    <lineage>
        <taxon>Bacteria</taxon>
        <taxon>Pseudomonadati</taxon>
        <taxon>Pseudomonadota</taxon>
        <taxon>Alphaproteobacteria</taxon>
        <taxon>Rhodospirillales</taxon>
        <taxon>Rhodospirillaceae</taxon>
        <taxon>Roseospira</taxon>
    </lineage>
</organism>
<keyword evidence="3" id="KW-1185">Reference proteome</keyword>
<evidence type="ECO:0000313" key="2">
    <source>
        <dbReference type="EMBL" id="MBB4266991.1"/>
    </source>
</evidence>
<name>A0A7W6WAZ1_9PROT</name>
<dbReference type="Pfam" id="PF02620">
    <property type="entry name" value="YceD"/>
    <property type="match status" value="1"/>
</dbReference>
<sequence>MTVPPPDAGPAPELSRPVVVDRLPPEGRTLAVVATEAECAALAARFGLDALESLTGTAVVRPLGGRRRAPLYGVDATVTARVRQTCVVTLDSLVREITETVCQRFVGSDSAKGPDRGSAVDVDPEAVLDPPEPIVAGCIDVGEVLAEGLGLAIDPHPRADDAVFTPPPDGTIGEEAGGVEPDTAPDQASGPFAALAALR</sequence>
<evidence type="ECO:0008006" key="4">
    <source>
        <dbReference type="Google" id="ProtNLM"/>
    </source>
</evidence>
<evidence type="ECO:0000313" key="3">
    <source>
        <dbReference type="Proteomes" id="UP000554286"/>
    </source>
</evidence>
<dbReference type="InterPro" id="IPR003772">
    <property type="entry name" value="YceD"/>
</dbReference>
<evidence type="ECO:0000256" key="1">
    <source>
        <dbReference type="SAM" id="MobiDB-lite"/>
    </source>
</evidence>
<dbReference type="RefSeq" id="WP_184045948.1">
    <property type="nucleotide sequence ID" value="NZ_JACIGK010000020.1"/>
</dbReference>
<dbReference type="AlphaFoldDB" id="A0A7W6WAZ1"/>
<dbReference type="EMBL" id="JACIGK010000020">
    <property type="protein sequence ID" value="MBB4266991.1"/>
    <property type="molecule type" value="Genomic_DNA"/>
</dbReference>
<accession>A0A7W6WAZ1</accession>
<dbReference type="Proteomes" id="UP000554286">
    <property type="component" value="Unassembled WGS sequence"/>
</dbReference>
<gene>
    <name evidence="2" type="ORF">GGD89_002629</name>
</gene>
<comment type="caution">
    <text evidence="2">The sequence shown here is derived from an EMBL/GenBank/DDBJ whole genome shotgun (WGS) entry which is preliminary data.</text>
</comment>
<proteinExistence type="predicted"/>
<reference evidence="2 3" key="1">
    <citation type="submission" date="2020-08" db="EMBL/GenBank/DDBJ databases">
        <title>Genome sequencing of Purple Non-Sulfur Bacteria from various extreme environments.</title>
        <authorList>
            <person name="Mayer M."/>
        </authorList>
    </citation>
    <scope>NUCLEOTIDE SEQUENCE [LARGE SCALE GENOMIC DNA]</scope>
    <source>
        <strain evidence="2 3">JA131</strain>
    </source>
</reference>